<proteinExistence type="predicted"/>
<keyword evidence="7" id="KW-1185">Reference proteome</keyword>
<gene>
    <name evidence="6" type="primary">yhbJ</name>
    <name evidence="6" type="ORF">J21TS3_42450</name>
</gene>
<dbReference type="Proteomes" id="UP000680638">
    <property type="component" value="Unassembled WGS sequence"/>
</dbReference>
<feature type="domain" description="p-hydroxybenzoic acid efflux pump subunit AaeA-like beta-barrel" evidence="4">
    <location>
        <begin position="121"/>
        <end position="210"/>
    </location>
</feature>
<evidence type="ECO:0000313" key="6">
    <source>
        <dbReference type="EMBL" id="GIO69424.1"/>
    </source>
</evidence>
<evidence type="ECO:0000256" key="1">
    <source>
        <dbReference type="ARBA" id="ARBA00004196"/>
    </source>
</evidence>
<keyword evidence="3" id="KW-1133">Transmembrane helix</keyword>
<keyword evidence="3" id="KW-0472">Membrane</keyword>
<sequence>MISRSRLIIANIAGVLVICFFIAAGAYFYYEKSNFINTEDAVVAADMMPVVAPAPGVLASWNIQEGVDVSDKSIVGGVSDGTKTIPVSSRMKGKIIKNDARAGQPVQAGQVLAQEADMDHLYIIANIKETRLKDIKIGQSVDVTVDGDPGAKFEGVVKTIGYATNSVFSVLPQQGSTGSYMKVTQKIPVKISINQVSSKVLPGMNAEVKISI</sequence>
<dbReference type="InterPro" id="IPR050465">
    <property type="entry name" value="UPF0194_transport"/>
</dbReference>
<dbReference type="InterPro" id="IPR058635">
    <property type="entry name" value="BSH_YhbJ"/>
</dbReference>
<evidence type="ECO:0000313" key="7">
    <source>
        <dbReference type="Proteomes" id="UP000680638"/>
    </source>
</evidence>
<keyword evidence="3" id="KW-0812">Transmembrane</keyword>
<dbReference type="EMBL" id="BORW01000031">
    <property type="protein sequence ID" value="GIO69424.1"/>
    <property type="molecule type" value="Genomic_DNA"/>
</dbReference>
<dbReference type="PANTHER" id="PTHR32347:SF27">
    <property type="entry name" value="RND EFFLUX PUMP MEMBRANE FUSION PROTEIN BARREL-SANDWICH DOMAIN-CONTAINING PROTEIN"/>
    <property type="match status" value="1"/>
</dbReference>
<evidence type="ECO:0000259" key="4">
    <source>
        <dbReference type="Pfam" id="PF25963"/>
    </source>
</evidence>
<dbReference type="Gene3D" id="2.40.30.170">
    <property type="match status" value="1"/>
</dbReference>
<feature type="domain" description="YhbJ barrel-sandwich hybrid" evidence="5">
    <location>
        <begin position="46"/>
        <end position="117"/>
    </location>
</feature>
<evidence type="ECO:0000256" key="3">
    <source>
        <dbReference type="SAM" id="Phobius"/>
    </source>
</evidence>
<comment type="caution">
    <text evidence="6">The sequence shown here is derived from an EMBL/GenBank/DDBJ whole genome shotgun (WGS) entry which is preliminary data.</text>
</comment>
<dbReference type="InterPro" id="IPR011053">
    <property type="entry name" value="Single_hybrid_motif"/>
</dbReference>
<evidence type="ECO:0000256" key="2">
    <source>
        <dbReference type="ARBA" id="ARBA00023054"/>
    </source>
</evidence>
<reference evidence="6 7" key="1">
    <citation type="submission" date="2021-03" db="EMBL/GenBank/DDBJ databases">
        <title>Antimicrobial resistance genes in bacteria isolated from Japanese honey, and their potential for conferring macrolide and lincosamide resistance in the American foulbrood pathogen Paenibacillus larvae.</title>
        <authorList>
            <person name="Okamoto M."/>
            <person name="Kumagai M."/>
            <person name="Kanamori H."/>
            <person name="Takamatsu D."/>
        </authorList>
    </citation>
    <scope>NUCLEOTIDE SEQUENCE [LARGE SCALE GENOMIC DNA]</scope>
    <source>
        <strain evidence="6 7">J21TS3</strain>
    </source>
</reference>
<organism evidence="6 7">
    <name type="scientific">Paenibacillus cookii</name>
    <dbReference type="NCBI Taxonomy" id="157839"/>
    <lineage>
        <taxon>Bacteria</taxon>
        <taxon>Bacillati</taxon>
        <taxon>Bacillota</taxon>
        <taxon>Bacilli</taxon>
        <taxon>Bacillales</taxon>
        <taxon>Paenibacillaceae</taxon>
        <taxon>Paenibacillus</taxon>
    </lineage>
</organism>
<feature type="transmembrane region" description="Helical" evidence="3">
    <location>
        <begin position="7"/>
        <end position="30"/>
    </location>
</feature>
<comment type="subcellular location">
    <subcellularLocation>
        <location evidence="1">Cell envelope</location>
    </subcellularLocation>
</comment>
<dbReference type="Pfam" id="PF25963">
    <property type="entry name" value="Beta-barrel_AAEA"/>
    <property type="match status" value="1"/>
</dbReference>
<protein>
    <submittedName>
        <fullName evidence="6">Efflux system component YhbJ</fullName>
    </submittedName>
</protein>
<dbReference type="InterPro" id="IPR058634">
    <property type="entry name" value="AaeA-lik-b-barrel"/>
</dbReference>
<dbReference type="Pfam" id="PF25997">
    <property type="entry name" value="BSH_YhbJ"/>
    <property type="match status" value="1"/>
</dbReference>
<dbReference type="SUPFAM" id="SSF51230">
    <property type="entry name" value="Single hybrid motif"/>
    <property type="match status" value="1"/>
</dbReference>
<evidence type="ECO:0000259" key="5">
    <source>
        <dbReference type="Pfam" id="PF25997"/>
    </source>
</evidence>
<name>A0ABQ4M1N8_9BACL</name>
<dbReference type="PANTHER" id="PTHR32347">
    <property type="entry name" value="EFFLUX SYSTEM COMPONENT YKNX-RELATED"/>
    <property type="match status" value="1"/>
</dbReference>
<accession>A0ABQ4M1N8</accession>
<keyword evidence="2" id="KW-0175">Coiled coil</keyword>